<feature type="coiled-coil region" evidence="1">
    <location>
        <begin position="1652"/>
        <end position="1700"/>
    </location>
</feature>
<proteinExistence type="predicted"/>
<feature type="coiled-coil region" evidence="1">
    <location>
        <begin position="1396"/>
        <end position="1427"/>
    </location>
</feature>
<name>A0A7J7DJH8_TRIWF</name>
<dbReference type="PANTHER" id="PTHR43939:SF68">
    <property type="entry name" value="CENTROSOMAL PROTEIN OF 290 KDA-LIKE"/>
    <property type="match status" value="1"/>
</dbReference>
<sequence>MEEIDKHESEEEVQENGNGEDQDVTAEEQETSLYQEPESVAMNHVDSKEDMFVDAPEELNLDGRETAANTDTETEEEKPLDSPSHIDGMENGTPGSHSVDELKRLEAVVGKTVGEKESIEREYQEEREILSREVRNLRSQLIALSAQQSISGENGGHVVEEETGNINAPLHEVVNECSQLIKFASEERIQTENTIRELREVLYMKDQHIQDLSAKVQLGENVEVVVDNMLASLGMVVYQEELLDSSFSGKLSHVERSTYMLMEKYNQMFYEIDQLRQCLSEPGSLLRVQEEFVSVFSAARGELVELKRKEAEVTGRISHLEHENGKLAEQIMKERILAEEANAELGRTRVELEQEKNRCANIKEKLSLAVTKGKALVQQRDLLKQSIAEKTSELEKCRLELQEKSSGLEAAELCKEELLKCEVMVTSLQETLSQKHEILKKLEETLSPINIPEEVQSLDIIERFNWLMDERSILFGTSTEFQKLKEGMSLIDLPENVLSSDLQSQVSWLQQSFEQANSEANVLLHEIEMTKESAHKEIDRLSASLSAELQEKDYIKTELDDLASKHEEIVNRAHQISLEKDQMMRLLLDGSGTTVEEQEEIYQSPDGLAMLVDRCFMNVKKQNSACPDTSHVDTELFERIQSLLYVKDQELMLCEELLEEEVVARSEINNLSNDLRTASQELTALKEEKVSLQKDVERLEEKSSLLREKLSMAVKKGKGLVQDRENLKNLMDEKNSEIGKLKVELQQKESTVEECSDCINRLSTDLADLKNLMDEKNSETDRLKVELQQKESAVTESSDCINRMSTDLVYLKNLMDEKNSETEMLKVELQQKESTVSECTDCINKLSSELADLVAMKDQRDQLEKFLLESNNRLQKVIESVDGIGIPVDSVSKEPVQKLNWLAGYFNESQQAKADAELEFGKLKEEANTLVGKFAEAQRTIRSLEDALTIADNNVSQLVEGKRKLEVVNEKMEQELQKVKEEADTLAMKLAEALGTIESLEHALAAGENNVSQLAVEKREIEEVNRNIQQELQKVKEEANTHLEQEFGKVKEETNCLTGKLAEAQGTIKSLEDALSVAEENVTEACAARKSLEDALSLAENNISTLIKEKEEAVVGKAAIETELEEVAIQTKKLTEAYKTIKSLEDTLAKVETDVALLTQQNKDAEVGRTNLEKEQKKLQDKTESQASELADAFSTIKSLEDALSNAENDVTGLEVKRMAEQEISTLNSKLNACMEELAGSNGSLESKSLEFITLLDNFQVLMKDESLLSMVKRCFDKKFENLKDMDLILKDIRDHFVNRSSEVLQSHPFMQEDIYLAKPLLRDLEDTVNLRTEDGEVNAADGDNISICFRKTVEGFQLRNKLLADNFESCSTFVDGFISALLSKLKETRDAVKIMSDYMESLNQKIKNMEIYEQESEKTLATLENDATILLAACSDAITELDFEVKNNLMELKSIPELEKLKYNSFVEEREGCRDDTAYHQQRVDSGKHVETAEKLLSVTRRVHTLTRVFESTSNVAAIAIEELQKELEENRVVYEKVIGEKDEIKNRVSELENDVEALQNTCRELKFKVDDYEALNVLLKEKEAELSSLHNSLQMKEQAIEESILSASQANSLFEKISDIEVPFPELEIDDSEHHSSDPVKKLFYIVDSVTELQHKINVLSHDKQELQLTLTRQTLEIKHLKEEIKTQISDEQEAEQMKNEISELAFDMQKLVKILGVNEILGDPKSLGIRGILPVLEKHAMALFSETENSKSEAQELGRKLVESEKVEYELAMKIKLLEDSLQSRATQSEIVQERSIFEPPPPTAAEISEVDDLATGQKNAISSVPSAAHVRTMRKGSTDHLALNVDLESGSLINSGKTDEDKGHVFKSLNTSGLVPKQGKVIADRIDGIWVSGGGVLMSRPRARLGVIAYCLLLHLWVLGTIL</sequence>
<dbReference type="EMBL" id="JAAARO010000006">
    <property type="protein sequence ID" value="KAF5746512.1"/>
    <property type="molecule type" value="Genomic_DNA"/>
</dbReference>
<evidence type="ECO:0000256" key="2">
    <source>
        <dbReference type="SAM" id="MobiDB-lite"/>
    </source>
</evidence>
<dbReference type="FunCoup" id="A0A7J7DJH8">
    <property type="interactions" value="1656"/>
</dbReference>
<feature type="coiled-coil region" evidence="1">
    <location>
        <begin position="303"/>
        <end position="400"/>
    </location>
</feature>
<evidence type="ECO:0000313" key="3">
    <source>
        <dbReference type="EMBL" id="KAF5746512.1"/>
    </source>
</evidence>
<feature type="coiled-coil region" evidence="1">
    <location>
        <begin position="116"/>
        <end position="147"/>
    </location>
</feature>
<organism evidence="3 4">
    <name type="scientific">Tripterygium wilfordii</name>
    <name type="common">Thunder God vine</name>
    <dbReference type="NCBI Taxonomy" id="458696"/>
    <lineage>
        <taxon>Eukaryota</taxon>
        <taxon>Viridiplantae</taxon>
        <taxon>Streptophyta</taxon>
        <taxon>Embryophyta</taxon>
        <taxon>Tracheophyta</taxon>
        <taxon>Spermatophyta</taxon>
        <taxon>Magnoliopsida</taxon>
        <taxon>eudicotyledons</taxon>
        <taxon>Gunneridae</taxon>
        <taxon>Pentapetalae</taxon>
        <taxon>rosids</taxon>
        <taxon>fabids</taxon>
        <taxon>Celastrales</taxon>
        <taxon>Celastraceae</taxon>
        <taxon>Tripterygium</taxon>
    </lineage>
</organism>
<keyword evidence="4" id="KW-1185">Reference proteome</keyword>
<reference evidence="3 4" key="1">
    <citation type="journal article" date="2020" name="Nat. Commun.">
        <title>Genome of Tripterygium wilfordii and identification of cytochrome P450 involved in triptolide biosynthesis.</title>
        <authorList>
            <person name="Tu L."/>
            <person name="Su P."/>
            <person name="Zhang Z."/>
            <person name="Gao L."/>
            <person name="Wang J."/>
            <person name="Hu T."/>
            <person name="Zhou J."/>
            <person name="Zhang Y."/>
            <person name="Zhao Y."/>
            <person name="Liu Y."/>
            <person name="Song Y."/>
            <person name="Tong Y."/>
            <person name="Lu Y."/>
            <person name="Yang J."/>
            <person name="Xu C."/>
            <person name="Jia M."/>
            <person name="Peters R.J."/>
            <person name="Huang L."/>
            <person name="Gao W."/>
        </authorList>
    </citation>
    <scope>NUCLEOTIDE SEQUENCE [LARGE SCALE GENOMIC DNA]</scope>
    <source>
        <strain evidence="4">cv. XIE 37</strain>
        <tissue evidence="3">Leaf</tissue>
    </source>
</reference>
<dbReference type="OrthoDB" id="10255522at2759"/>
<feature type="coiled-coil region" evidence="1">
    <location>
        <begin position="1134"/>
        <end position="1237"/>
    </location>
</feature>
<keyword evidence="1" id="KW-0175">Coiled coil</keyword>
<dbReference type="InParanoid" id="A0A7J7DJH8"/>
<feature type="coiled-coil region" evidence="1">
    <location>
        <begin position="906"/>
        <end position="1109"/>
    </location>
</feature>
<accession>A0A7J7DJH8</accession>
<gene>
    <name evidence="3" type="ORF">HS088_TW06G00683</name>
</gene>
<dbReference type="Gene3D" id="1.10.287.1490">
    <property type="match status" value="1"/>
</dbReference>
<dbReference type="Proteomes" id="UP000593562">
    <property type="component" value="Unassembled WGS sequence"/>
</dbReference>
<protein>
    <submittedName>
        <fullName evidence="3">Uncharacterized protein</fullName>
    </submittedName>
</protein>
<dbReference type="SUPFAM" id="SSF57997">
    <property type="entry name" value="Tropomyosin"/>
    <property type="match status" value="1"/>
</dbReference>
<feature type="coiled-coil region" evidence="1">
    <location>
        <begin position="654"/>
        <end position="835"/>
    </location>
</feature>
<dbReference type="PANTHER" id="PTHR43939">
    <property type="entry name" value="COILED-COIL DOMAIN-CONTAINING PROTEIN 158"/>
    <property type="match status" value="1"/>
</dbReference>
<feature type="compositionally biased region" description="Acidic residues" evidence="2">
    <location>
        <begin position="10"/>
        <end position="30"/>
    </location>
</feature>
<feature type="coiled-coil region" evidence="1">
    <location>
        <begin position="1522"/>
        <end position="1601"/>
    </location>
</feature>
<evidence type="ECO:0000313" key="4">
    <source>
        <dbReference type="Proteomes" id="UP000593562"/>
    </source>
</evidence>
<comment type="caution">
    <text evidence="3">The sequence shown here is derived from an EMBL/GenBank/DDBJ whole genome shotgun (WGS) entry which is preliminary data.</text>
</comment>
<feature type="region of interest" description="Disordered" evidence="2">
    <location>
        <begin position="1"/>
        <end position="98"/>
    </location>
</feature>
<evidence type="ECO:0000256" key="1">
    <source>
        <dbReference type="SAM" id="Coils"/>
    </source>
</evidence>